<dbReference type="EMBL" id="BPLR01021114">
    <property type="protein sequence ID" value="GIX86116.1"/>
    <property type="molecule type" value="Genomic_DNA"/>
</dbReference>
<proteinExistence type="predicted"/>
<dbReference type="AlphaFoldDB" id="A0AAV4NMX2"/>
<sequence>MMVVTQSVSMCVCNIDSVHLHRLRILSEGIDLSSCQLKRWWFVIQPASSSRSAATQSVRERKIACLFKNRWKGDSAKKVSGRRSRWEMMSTDSTL</sequence>
<evidence type="ECO:0000313" key="2">
    <source>
        <dbReference type="Proteomes" id="UP001054945"/>
    </source>
</evidence>
<keyword evidence="2" id="KW-1185">Reference proteome</keyword>
<accession>A0AAV4NMX2</accession>
<comment type="caution">
    <text evidence="1">The sequence shown here is derived from an EMBL/GenBank/DDBJ whole genome shotgun (WGS) entry which is preliminary data.</text>
</comment>
<reference evidence="1 2" key="1">
    <citation type="submission" date="2021-06" db="EMBL/GenBank/DDBJ databases">
        <title>Caerostris extrusa draft genome.</title>
        <authorList>
            <person name="Kono N."/>
            <person name="Arakawa K."/>
        </authorList>
    </citation>
    <scope>NUCLEOTIDE SEQUENCE [LARGE SCALE GENOMIC DNA]</scope>
</reference>
<name>A0AAV4NMX2_CAEEX</name>
<dbReference type="Proteomes" id="UP001054945">
    <property type="component" value="Unassembled WGS sequence"/>
</dbReference>
<evidence type="ECO:0000313" key="1">
    <source>
        <dbReference type="EMBL" id="GIX86116.1"/>
    </source>
</evidence>
<organism evidence="1 2">
    <name type="scientific">Caerostris extrusa</name>
    <name type="common">Bark spider</name>
    <name type="synonym">Caerostris bankana</name>
    <dbReference type="NCBI Taxonomy" id="172846"/>
    <lineage>
        <taxon>Eukaryota</taxon>
        <taxon>Metazoa</taxon>
        <taxon>Ecdysozoa</taxon>
        <taxon>Arthropoda</taxon>
        <taxon>Chelicerata</taxon>
        <taxon>Arachnida</taxon>
        <taxon>Araneae</taxon>
        <taxon>Araneomorphae</taxon>
        <taxon>Entelegynae</taxon>
        <taxon>Araneoidea</taxon>
        <taxon>Araneidae</taxon>
        <taxon>Caerostris</taxon>
    </lineage>
</organism>
<gene>
    <name evidence="1" type="ORF">CEXT_9391</name>
</gene>
<protein>
    <submittedName>
        <fullName evidence="1">Uncharacterized protein</fullName>
    </submittedName>
</protein>